<evidence type="ECO:0000313" key="4">
    <source>
        <dbReference type="Proteomes" id="UP000887578"/>
    </source>
</evidence>
<dbReference type="WBParaSite" id="PDA_v2.g24005.t1">
    <property type="protein sequence ID" value="PDA_v2.g24005.t1"/>
    <property type="gene ID" value="PDA_v2.g24005"/>
</dbReference>
<evidence type="ECO:0000256" key="3">
    <source>
        <dbReference type="ARBA" id="ARBA00022801"/>
    </source>
</evidence>
<name>A0A914PYS5_9BILA</name>
<evidence type="ECO:0000256" key="1">
    <source>
        <dbReference type="ARBA" id="ARBA00022438"/>
    </source>
</evidence>
<dbReference type="PANTHER" id="PTHR45777:SF2">
    <property type="entry name" value="METHIONINE AMINOPEPTIDASE 2"/>
    <property type="match status" value="1"/>
</dbReference>
<keyword evidence="1" id="KW-0031">Aminopeptidase</keyword>
<dbReference type="Proteomes" id="UP000887578">
    <property type="component" value="Unplaced"/>
</dbReference>
<organism evidence="4 5">
    <name type="scientific">Panagrolaimus davidi</name>
    <dbReference type="NCBI Taxonomy" id="227884"/>
    <lineage>
        <taxon>Eukaryota</taxon>
        <taxon>Metazoa</taxon>
        <taxon>Ecdysozoa</taxon>
        <taxon>Nematoda</taxon>
        <taxon>Chromadorea</taxon>
        <taxon>Rhabditida</taxon>
        <taxon>Tylenchina</taxon>
        <taxon>Panagrolaimomorpha</taxon>
        <taxon>Panagrolaimoidea</taxon>
        <taxon>Panagrolaimidae</taxon>
        <taxon>Panagrolaimus</taxon>
    </lineage>
</organism>
<dbReference type="Gene3D" id="1.10.10.10">
    <property type="entry name" value="Winged helix-like DNA-binding domain superfamily/Winged helix DNA-binding domain"/>
    <property type="match status" value="1"/>
</dbReference>
<dbReference type="Gene3D" id="3.90.230.10">
    <property type="entry name" value="Creatinase/methionine aminopeptidase superfamily"/>
    <property type="match status" value="1"/>
</dbReference>
<dbReference type="PANTHER" id="PTHR45777">
    <property type="entry name" value="METHIONINE AMINOPEPTIDASE 2"/>
    <property type="match status" value="1"/>
</dbReference>
<dbReference type="InterPro" id="IPR036390">
    <property type="entry name" value="WH_DNA-bd_sf"/>
</dbReference>
<dbReference type="GO" id="GO:0004177">
    <property type="term" value="F:aminopeptidase activity"/>
    <property type="evidence" value="ECO:0007669"/>
    <property type="project" value="UniProtKB-KW"/>
</dbReference>
<dbReference type="InterPro" id="IPR036388">
    <property type="entry name" value="WH-like_DNA-bd_sf"/>
</dbReference>
<dbReference type="AlphaFoldDB" id="A0A914PYS5"/>
<dbReference type="SUPFAM" id="SSF46785">
    <property type="entry name" value="Winged helix' DNA-binding domain"/>
    <property type="match status" value="1"/>
</dbReference>
<evidence type="ECO:0000256" key="2">
    <source>
        <dbReference type="ARBA" id="ARBA00022670"/>
    </source>
</evidence>
<dbReference type="SUPFAM" id="SSF55920">
    <property type="entry name" value="Creatinase/aminopeptidase"/>
    <property type="match status" value="1"/>
</dbReference>
<keyword evidence="2" id="KW-0645">Protease</keyword>
<keyword evidence="3" id="KW-0378">Hydrolase</keyword>
<dbReference type="InterPro" id="IPR036005">
    <property type="entry name" value="Creatinase/aminopeptidase-like"/>
</dbReference>
<proteinExistence type="predicted"/>
<evidence type="ECO:0000313" key="5">
    <source>
        <dbReference type="WBParaSite" id="PDA_v2.g24005.t1"/>
    </source>
</evidence>
<dbReference type="InterPro" id="IPR050247">
    <property type="entry name" value="Met_Aminopeptidase_Type2"/>
</dbReference>
<protein>
    <submittedName>
        <fullName evidence="5">Methionine aminopeptidase 2</fullName>
    </submittedName>
</protein>
<sequence length="168" mass="19349">MAKLMLLNQSAILVVWHSIEPYRIHAGKSVPIVKGGDQTKMEENEFFAIETFGSTGKGYVHDDMECSHYMLNFDADIDRCQGMLRLARSKQLLYTIKNNFGTLAFCRRWLDRLGETKYLMGLKDLCDKQIVEAYPPLCDVRGSYTAQWEHTIVLRPTCKEVISRGEDY</sequence>
<reference evidence="5" key="1">
    <citation type="submission" date="2022-11" db="UniProtKB">
        <authorList>
            <consortium name="WormBaseParasite"/>
        </authorList>
    </citation>
    <scope>IDENTIFICATION</scope>
</reference>
<accession>A0A914PYS5</accession>
<keyword evidence="4" id="KW-1185">Reference proteome</keyword>
<dbReference type="GO" id="GO:0008235">
    <property type="term" value="F:metalloexopeptidase activity"/>
    <property type="evidence" value="ECO:0007669"/>
    <property type="project" value="TreeGrafter"/>
</dbReference>
<dbReference type="GO" id="GO:0005737">
    <property type="term" value="C:cytoplasm"/>
    <property type="evidence" value="ECO:0007669"/>
    <property type="project" value="TreeGrafter"/>
</dbReference>
<dbReference type="GO" id="GO:0006508">
    <property type="term" value="P:proteolysis"/>
    <property type="evidence" value="ECO:0007669"/>
    <property type="project" value="UniProtKB-KW"/>
</dbReference>